<dbReference type="InterPro" id="IPR010496">
    <property type="entry name" value="AL/BT2_dom"/>
</dbReference>
<gene>
    <name evidence="2" type="ORF">Psi01_81980</name>
</gene>
<evidence type="ECO:0000313" key="3">
    <source>
        <dbReference type="Proteomes" id="UP000619788"/>
    </source>
</evidence>
<comment type="caution">
    <text evidence="2">The sequence shown here is derived from an EMBL/GenBank/DDBJ whole genome shotgun (WGS) entry which is preliminary data.</text>
</comment>
<name>A0A8J3SN95_9ACTN</name>
<protein>
    <recommendedName>
        <fullName evidence="1">3-keto-alpha-glucoside-1,2-lyase/3-keto-2-hydroxy-glucal hydratase domain-containing protein</fullName>
    </recommendedName>
</protein>
<reference evidence="2 3" key="1">
    <citation type="submission" date="2021-01" db="EMBL/GenBank/DDBJ databases">
        <title>Whole genome shotgun sequence of Planobispora siamensis NBRC 107568.</title>
        <authorList>
            <person name="Komaki H."/>
            <person name="Tamura T."/>
        </authorList>
    </citation>
    <scope>NUCLEOTIDE SEQUENCE [LARGE SCALE GENOMIC DNA]</scope>
    <source>
        <strain evidence="2 3">NBRC 107568</strain>
    </source>
</reference>
<organism evidence="2 3">
    <name type="scientific">Planobispora siamensis</name>
    <dbReference type="NCBI Taxonomy" id="936338"/>
    <lineage>
        <taxon>Bacteria</taxon>
        <taxon>Bacillati</taxon>
        <taxon>Actinomycetota</taxon>
        <taxon>Actinomycetes</taxon>
        <taxon>Streptosporangiales</taxon>
        <taxon>Streptosporangiaceae</taxon>
        <taxon>Planobispora</taxon>
    </lineage>
</organism>
<keyword evidence="3" id="KW-1185">Reference proteome</keyword>
<dbReference type="Proteomes" id="UP000619788">
    <property type="component" value="Unassembled WGS sequence"/>
</dbReference>
<dbReference type="Gene3D" id="2.60.120.560">
    <property type="entry name" value="Exo-inulinase, domain 1"/>
    <property type="match status" value="1"/>
</dbReference>
<proteinExistence type="predicted"/>
<dbReference type="GO" id="GO:0016787">
    <property type="term" value="F:hydrolase activity"/>
    <property type="evidence" value="ECO:0007669"/>
    <property type="project" value="InterPro"/>
</dbReference>
<dbReference type="EMBL" id="BOOJ01000088">
    <property type="protein sequence ID" value="GIH97568.1"/>
    <property type="molecule type" value="Genomic_DNA"/>
</dbReference>
<dbReference type="AlphaFoldDB" id="A0A8J3SN95"/>
<evidence type="ECO:0000313" key="2">
    <source>
        <dbReference type="EMBL" id="GIH97568.1"/>
    </source>
</evidence>
<dbReference type="Pfam" id="PF06439">
    <property type="entry name" value="3keto-disac_hyd"/>
    <property type="match status" value="1"/>
</dbReference>
<feature type="domain" description="3-keto-alpha-glucoside-1,2-lyase/3-keto-2-hydroxy-glucal hydratase" evidence="1">
    <location>
        <begin position="163"/>
        <end position="224"/>
    </location>
</feature>
<evidence type="ECO:0000259" key="1">
    <source>
        <dbReference type="Pfam" id="PF06439"/>
    </source>
</evidence>
<sequence length="234" mass="25704">MTNVDLHRVRRAARWRLAAAVVGVVTLTAAGSCGGEEAVERWQEGAAHWDEGGVHGDWRVIFDGGGFTGRRPDGTILLAPPPPESEDVTHAGLIVSTGTTGEPDLRMRLRTLDQTRPEPNVWEVAWAVWHYTGPQNFYYLLLKPNGWELGKADPAFRGAQRFLATGPGPFPIGRWYEVRVRQSGARMTAWVDGRKLVDYTDEQDPYLQGAVGLYAEDAVAEFASVSLGGHPLRG</sequence>
<accession>A0A8J3SN95</accession>